<evidence type="ECO:0000313" key="1">
    <source>
        <dbReference type="EMBL" id="QHT92042.1"/>
    </source>
</evidence>
<protein>
    <submittedName>
        <fullName evidence="1">Uncharacterized protein</fullName>
    </submittedName>
</protein>
<accession>A0A6C0IGH2</accession>
<organism evidence="1">
    <name type="scientific">viral metagenome</name>
    <dbReference type="NCBI Taxonomy" id="1070528"/>
    <lineage>
        <taxon>unclassified sequences</taxon>
        <taxon>metagenomes</taxon>
        <taxon>organismal metagenomes</taxon>
    </lineage>
</organism>
<dbReference type="AlphaFoldDB" id="A0A6C0IGH2"/>
<proteinExistence type="predicted"/>
<reference evidence="1" key="1">
    <citation type="journal article" date="2020" name="Nature">
        <title>Giant virus diversity and host interactions through global metagenomics.</title>
        <authorList>
            <person name="Schulz F."/>
            <person name="Roux S."/>
            <person name="Paez-Espino D."/>
            <person name="Jungbluth S."/>
            <person name="Walsh D.A."/>
            <person name="Denef V.J."/>
            <person name="McMahon K.D."/>
            <person name="Konstantinidis K.T."/>
            <person name="Eloe-Fadrosh E.A."/>
            <person name="Kyrpides N.C."/>
            <person name="Woyke T."/>
        </authorList>
    </citation>
    <scope>NUCLEOTIDE SEQUENCE</scope>
    <source>
        <strain evidence="1">GVMAG-M-3300023184-86</strain>
    </source>
</reference>
<name>A0A6C0IGH2_9ZZZZ</name>
<sequence>MDTKKTDQIVVNDQTIIAFYRENPNLNFVTMNHIFIDILKKLSTNLNETITNNINHKILSTLTDLSKDIMGFKQDITTKLHETKKEYIDNVKLILENSAMTTNDKIQTILEKNSDIIVTKTTSIINEIVPKHNDKFFNQIEVSIKSLYDSINQDTNKLIENINKDDKNITDFVNNIDTKFNNMIVNMQQPIFSFIQSSEERTSSNVQQMRDKIVSQQSTQDSLNNGIHEFLNKYKHNSSSKGNVSESELYSILQNIFPSDEIIDCSSESATCDYRVNRLNVNKPAILFENKDYSRSVTTEEIKKFERDLKQQKLHGIFISHKSNITYKEPFQIDIIDNLIHIYLPNTEYNIEKIKIAVEIIDTLSTKLIHISDVQAETTTINITKEDIDELVEMFNDFNTQKSSIIETIKTSNKQILDKLENMQINSVKKILNKNGVFQSDDDFKCKHCNAFTGKNKASLGAHIRNCKFNPINNNTKSIGNIVINTSNL</sequence>
<dbReference type="EMBL" id="MN740174">
    <property type="protein sequence ID" value="QHT92042.1"/>
    <property type="molecule type" value="Genomic_DNA"/>
</dbReference>